<gene>
    <name evidence="1" type="ORF">AVEN_120628_1</name>
</gene>
<proteinExistence type="predicted"/>
<evidence type="ECO:0008006" key="3">
    <source>
        <dbReference type="Google" id="ProtNLM"/>
    </source>
</evidence>
<dbReference type="AlphaFoldDB" id="A0A4Y2L1Q9"/>
<keyword evidence="2" id="KW-1185">Reference proteome</keyword>
<evidence type="ECO:0000313" key="1">
    <source>
        <dbReference type="EMBL" id="GBN07566.1"/>
    </source>
</evidence>
<sequence length="100" mass="11240">MVSLDTKTCWNNLLIMLERFLEINGAISKALIDIKEEQILGNLEFETLTEIVAGLNLVKIGLEKLCSRKATLLTANQVFAFIIGELNQQNSEFVKNMIVL</sequence>
<organism evidence="1 2">
    <name type="scientific">Araneus ventricosus</name>
    <name type="common">Orbweaver spider</name>
    <name type="synonym">Epeira ventricosa</name>
    <dbReference type="NCBI Taxonomy" id="182803"/>
    <lineage>
        <taxon>Eukaryota</taxon>
        <taxon>Metazoa</taxon>
        <taxon>Ecdysozoa</taxon>
        <taxon>Arthropoda</taxon>
        <taxon>Chelicerata</taxon>
        <taxon>Arachnida</taxon>
        <taxon>Araneae</taxon>
        <taxon>Araneomorphae</taxon>
        <taxon>Entelegynae</taxon>
        <taxon>Araneoidea</taxon>
        <taxon>Araneidae</taxon>
        <taxon>Araneus</taxon>
    </lineage>
</organism>
<dbReference type="Proteomes" id="UP000499080">
    <property type="component" value="Unassembled WGS sequence"/>
</dbReference>
<dbReference type="EMBL" id="BGPR01005167">
    <property type="protein sequence ID" value="GBN07566.1"/>
    <property type="molecule type" value="Genomic_DNA"/>
</dbReference>
<evidence type="ECO:0000313" key="2">
    <source>
        <dbReference type="Proteomes" id="UP000499080"/>
    </source>
</evidence>
<accession>A0A4Y2L1Q9</accession>
<name>A0A4Y2L1Q9_ARAVE</name>
<protein>
    <recommendedName>
        <fullName evidence="3">DUF4371 domain-containing protein</fullName>
    </recommendedName>
</protein>
<reference evidence="1 2" key="1">
    <citation type="journal article" date="2019" name="Sci. Rep.">
        <title>Orb-weaving spider Araneus ventricosus genome elucidates the spidroin gene catalogue.</title>
        <authorList>
            <person name="Kono N."/>
            <person name="Nakamura H."/>
            <person name="Ohtoshi R."/>
            <person name="Moran D.A.P."/>
            <person name="Shinohara A."/>
            <person name="Yoshida Y."/>
            <person name="Fujiwara M."/>
            <person name="Mori M."/>
            <person name="Tomita M."/>
            <person name="Arakawa K."/>
        </authorList>
    </citation>
    <scope>NUCLEOTIDE SEQUENCE [LARGE SCALE GENOMIC DNA]</scope>
</reference>
<comment type="caution">
    <text evidence="1">The sequence shown here is derived from an EMBL/GenBank/DDBJ whole genome shotgun (WGS) entry which is preliminary data.</text>
</comment>
<dbReference type="OrthoDB" id="10050977at2759"/>